<comment type="caution">
    <text evidence="5">The sequence shown here is derived from an EMBL/GenBank/DDBJ whole genome shotgun (WGS) entry which is preliminary data.</text>
</comment>
<dbReference type="PANTHER" id="PTHR42648">
    <property type="entry name" value="TRANSPOSASE, PUTATIVE-RELATED"/>
    <property type="match status" value="1"/>
</dbReference>
<evidence type="ECO:0000313" key="6">
    <source>
        <dbReference type="Proteomes" id="UP001151760"/>
    </source>
</evidence>
<feature type="domain" description="Retroviral polymerase SH3-like" evidence="4">
    <location>
        <begin position="462"/>
        <end position="516"/>
    </location>
</feature>
<name>A0ABQ5J483_9ASTR</name>
<evidence type="ECO:0000259" key="2">
    <source>
        <dbReference type="Pfam" id="PF00078"/>
    </source>
</evidence>
<dbReference type="PANTHER" id="PTHR42648:SF32">
    <property type="entry name" value="RIBONUCLEASE H-LIKE DOMAIN, GAG-PRE-INTEGRASE DOMAIN PROTEIN-RELATED"/>
    <property type="match status" value="1"/>
</dbReference>
<feature type="domain" description="GAG-pre-integrase" evidence="3">
    <location>
        <begin position="295"/>
        <end position="346"/>
    </location>
</feature>
<evidence type="ECO:0000259" key="3">
    <source>
        <dbReference type="Pfam" id="PF13976"/>
    </source>
</evidence>
<dbReference type="InterPro" id="IPR039537">
    <property type="entry name" value="Retrotran_Ty1/copia-like"/>
</dbReference>
<reference evidence="5" key="1">
    <citation type="journal article" date="2022" name="Int. J. Mol. Sci.">
        <title>Draft Genome of Tanacetum Coccineum: Genomic Comparison of Closely Related Tanacetum-Family Plants.</title>
        <authorList>
            <person name="Yamashiro T."/>
            <person name="Shiraishi A."/>
            <person name="Nakayama K."/>
            <person name="Satake H."/>
        </authorList>
    </citation>
    <scope>NUCLEOTIDE SEQUENCE</scope>
</reference>
<dbReference type="InterPro" id="IPR000477">
    <property type="entry name" value="RT_dom"/>
</dbReference>
<dbReference type="Pfam" id="PF25597">
    <property type="entry name" value="SH3_retrovirus"/>
    <property type="match status" value="1"/>
</dbReference>
<dbReference type="Pfam" id="PF00078">
    <property type="entry name" value="RVT_1"/>
    <property type="match status" value="1"/>
</dbReference>
<accession>A0ABQ5J483</accession>
<dbReference type="Proteomes" id="UP001151760">
    <property type="component" value="Unassembled WGS sequence"/>
</dbReference>
<organism evidence="5 6">
    <name type="scientific">Tanacetum coccineum</name>
    <dbReference type="NCBI Taxonomy" id="301880"/>
    <lineage>
        <taxon>Eukaryota</taxon>
        <taxon>Viridiplantae</taxon>
        <taxon>Streptophyta</taxon>
        <taxon>Embryophyta</taxon>
        <taxon>Tracheophyta</taxon>
        <taxon>Spermatophyta</taxon>
        <taxon>Magnoliopsida</taxon>
        <taxon>eudicotyledons</taxon>
        <taxon>Gunneridae</taxon>
        <taxon>Pentapetalae</taxon>
        <taxon>asterids</taxon>
        <taxon>campanulids</taxon>
        <taxon>Asterales</taxon>
        <taxon>Asteraceae</taxon>
        <taxon>Asteroideae</taxon>
        <taxon>Anthemideae</taxon>
        <taxon>Anthemidinae</taxon>
        <taxon>Tanacetum</taxon>
    </lineage>
</organism>
<feature type="compositionally biased region" description="Polar residues" evidence="1">
    <location>
        <begin position="603"/>
        <end position="639"/>
    </location>
</feature>
<dbReference type="InterPro" id="IPR043502">
    <property type="entry name" value="DNA/RNA_pol_sf"/>
</dbReference>
<evidence type="ECO:0000256" key="1">
    <source>
        <dbReference type="SAM" id="MobiDB-lite"/>
    </source>
</evidence>
<evidence type="ECO:0000259" key="4">
    <source>
        <dbReference type="Pfam" id="PF25597"/>
    </source>
</evidence>
<dbReference type="InterPro" id="IPR025724">
    <property type="entry name" value="GAG-pre-integrase_dom"/>
</dbReference>
<evidence type="ECO:0000313" key="5">
    <source>
        <dbReference type="EMBL" id="GJU07312.1"/>
    </source>
</evidence>
<feature type="region of interest" description="Disordered" evidence="1">
    <location>
        <begin position="585"/>
        <end position="646"/>
    </location>
</feature>
<keyword evidence="6" id="KW-1185">Reference proteome</keyword>
<dbReference type="Pfam" id="PF13976">
    <property type="entry name" value="gag_pre-integrs"/>
    <property type="match status" value="1"/>
</dbReference>
<dbReference type="InterPro" id="IPR057670">
    <property type="entry name" value="SH3_retrovirus"/>
</dbReference>
<protein>
    <submittedName>
        <fullName evidence="5">Retrovirus-related pol polyprotein from transposon TNT 1-94</fullName>
    </submittedName>
</protein>
<gene>
    <name evidence="5" type="ORF">Tco_1123742</name>
</gene>
<dbReference type="InterPro" id="IPR043128">
    <property type="entry name" value="Rev_trsase/Diguanyl_cyclase"/>
</dbReference>
<dbReference type="EMBL" id="BQNB010021525">
    <property type="protein sequence ID" value="GJU07312.1"/>
    <property type="molecule type" value="Genomic_DNA"/>
</dbReference>
<reference evidence="5" key="2">
    <citation type="submission" date="2022-01" db="EMBL/GenBank/DDBJ databases">
        <authorList>
            <person name="Yamashiro T."/>
            <person name="Shiraishi A."/>
            <person name="Satake H."/>
            <person name="Nakayama K."/>
        </authorList>
    </citation>
    <scope>NUCLEOTIDE SEQUENCE</scope>
</reference>
<feature type="domain" description="Reverse transcriptase" evidence="2">
    <location>
        <begin position="52"/>
        <end position="113"/>
    </location>
</feature>
<dbReference type="SUPFAM" id="SSF56672">
    <property type="entry name" value="DNA/RNA polymerases"/>
    <property type="match status" value="1"/>
</dbReference>
<sequence>MVVCHDKVVRISLEGDEILWVHGERTLGATKALMNVKVDEAKLSDISIVRDFIDVFLEDLSMTTATTSRFVIVFIDDFLAYSKSKEEHEVHLKLVLESLRKEKLYAKFSKCYYRQHPDVAQSQPSSSTILVPSTSISPVHSPPPITTPIPETNLKPMEHTFKEPSPAHQHFSPPQEHAQGQMTLADLLQVVPQLMTKIDSLEKDLKQTKLIMGSAIMKLVKKVKNSSCITEAYGSINCGGVVFTKVAFVNGLKYNLISISQLCDAKYIVQFDDKQGTIFNANKEIVLVAPRRNDVYVLDMSLLTPNGACFFAKALESVNWLWHKRLSRLNFKNINKLAKQNKVLGPSFSHYLILLQRDNLAQHVKRESTIELHSKLLYQEVFASSSYGLEERERETINYDALLEPELLEIWLILSKHFWTKAVRIACYTQNRSIIIKRHDKTPYEKFRERIPNISYFHVFRCPVFIHNHKDRPGKFDAKADDGYFLGYSFVSKAFRVFNTRRQQVEKTYHVTFEESMEAIRFTNTSVDEIGIDDSSRYPLDELLQEDDTSRQYQVDYDVSYYIIPHRRSLTKLTQEKHVPVVIAPNEPNIPHTEDTKGPPDLINTQGTHEQSVQNNQMITQPTDIPSGNNTEVSGSITESLVPDVP</sequence>
<proteinExistence type="predicted"/>
<dbReference type="Gene3D" id="3.30.70.270">
    <property type="match status" value="1"/>
</dbReference>